<dbReference type="GO" id="GO:0015288">
    <property type="term" value="F:porin activity"/>
    <property type="evidence" value="ECO:0007669"/>
    <property type="project" value="InterPro"/>
</dbReference>
<reference evidence="3 4" key="1">
    <citation type="submission" date="2017-05" db="EMBL/GenBank/DDBJ databases">
        <title>Genomic insights into alkan degradation activity of Oleiphilus messinensis.</title>
        <authorList>
            <person name="Kozyavkin S.A."/>
            <person name="Slesarev A.I."/>
            <person name="Golyshin P.N."/>
            <person name="Korzhenkov A."/>
            <person name="Golyshina O.N."/>
            <person name="Toshchakov S.V."/>
        </authorList>
    </citation>
    <scope>NUCLEOTIDE SEQUENCE [LARGE SCALE GENOMIC DNA]</scope>
    <source>
        <strain evidence="3 4">ME102</strain>
    </source>
</reference>
<keyword evidence="4" id="KW-1185">Reference proteome</keyword>
<sequence length="351" mass="39120">MNYGLLVRMVGILAVTLSSLGVSADEDISLKFNGYLTAAVAISDEDRANYFGITDKATFNSDSIVAIQAEADINDRVSATIQLLANGRDDYSVEAEWIFLSYKALPDVQIRGGRLRLPSYMISDYVEVGYAYPWVRPPHTVYGLVPIFTFDGVDLYYTKSFGQWSVTAQPFYGSSKKTVSVQRLPTEITLSNMWGFSFSVSNDWFLFRAGHAGMELDLEPSAIAPPAFDKDATLSSIGMEIKWNNWLSMAEYTQRYTDIATVPDINGWYVLGGYRFGEFLPHVTFESARNNNSRDRQTEQDSVVVGLRWDAMDNLAVKFEAEAIDVKSGSVGGISYPENITVWTIAVDTVF</sequence>
<dbReference type="GO" id="GO:0016020">
    <property type="term" value="C:membrane"/>
    <property type="evidence" value="ECO:0007669"/>
    <property type="project" value="InterPro"/>
</dbReference>
<dbReference type="EMBL" id="CP021425">
    <property type="protein sequence ID" value="ARU55137.1"/>
    <property type="molecule type" value="Genomic_DNA"/>
</dbReference>
<keyword evidence="1" id="KW-0732">Signal</keyword>
<gene>
    <name evidence="3" type="ORF">OLMES_1051</name>
</gene>
<proteinExistence type="predicted"/>
<protein>
    <submittedName>
        <fullName evidence="3">Porin</fullName>
    </submittedName>
</protein>
<dbReference type="AlphaFoldDB" id="A0A1Y0I3T4"/>
<name>A0A1Y0I3T4_9GAMM</name>
<organism evidence="3 4">
    <name type="scientific">Oleiphilus messinensis</name>
    <dbReference type="NCBI Taxonomy" id="141451"/>
    <lineage>
        <taxon>Bacteria</taxon>
        <taxon>Pseudomonadati</taxon>
        <taxon>Pseudomonadota</taxon>
        <taxon>Gammaproteobacteria</taxon>
        <taxon>Oceanospirillales</taxon>
        <taxon>Oleiphilaceae</taxon>
        <taxon>Oleiphilus</taxon>
    </lineage>
</organism>
<dbReference type="Gene3D" id="2.40.160.10">
    <property type="entry name" value="Porin"/>
    <property type="match status" value="1"/>
</dbReference>
<dbReference type="InterPro" id="IPR023614">
    <property type="entry name" value="Porin_dom_sf"/>
</dbReference>
<dbReference type="Proteomes" id="UP000196027">
    <property type="component" value="Chromosome"/>
</dbReference>
<dbReference type="Pfam" id="PF13609">
    <property type="entry name" value="Porin_4"/>
    <property type="match status" value="1"/>
</dbReference>
<dbReference type="OrthoDB" id="197869at2"/>
<feature type="signal peptide" evidence="1">
    <location>
        <begin position="1"/>
        <end position="24"/>
    </location>
</feature>
<evidence type="ECO:0000256" key="1">
    <source>
        <dbReference type="SAM" id="SignalP"/>
    </source>
</evidence>
<accession>A0A1Y0I3T4</accession>
<feature type="chain" id="PRO_5013141186" evidence="1">
    <location>
        <begin position="25"/>
        <end position="351"/>
    </location>
</feature>
<dbReference type="SUPFAM" id="SSF56935">
    <property type="entry name" value="Porins"/>
    <property type="match status" value="1"/>
</dbReference>
<evidence type="ECO:0000313" key="4">
    <source>
        <dbReference type="Proteomes" id="UP000196027"/>
    </source>
</evidence>
<dbReference type="RefSeq" id="WP_157678147.1">
    <property type="nucleotide sequence ID" value="NZ_CP021425.1"/>
</dbReference>
<evidence type="ECO:0000259" key="2">
    <source>
        <dbReference type="Pfam" id="PF13609"/>
    </source>
</evidence>
<feature type="domain" description="Porin" evidence="2">
    <location>
        <begin position="14"/>
        <end position="325"/>
    </location>
</feature>
<evidence type="ECO:0000313" key="3">
    <source>
        <dbReference type="EMBL" id="ARU55137.1"/>
    </source>
</evidence>
<dbReference type="InterPro" id="IPR033900">
    <property type="entry name" value="Gram_neg_porin_domain"/>
</dbReference>
<dbReference type="KEGG" id="ome:OLMES_1051"/>